<keyword evidence="1" id="KW-1133">Transmembrane helix</keyword>
<keyword evidence="1" id="KW-0472">Membrane</keyword>
<dbReference type="Proteomes" id="UP000295484">
    <property type="component" value="Unassembled WGS sequence"/>
</dbReference>
<accession>A0A4R8FZW5</accession>
<proteinExistence type="predicted"/>
<dbReference type="AlphaFoldDB" id="A0A4R8FZW5"/>
<evidence type="ECO:0000313" key="2">
    <source>
        <dbReference type="EMBL" id="TDX32663.1"/>
    </source>
</evidence>
<protein>
    <submittedName>
        <fullName evidence="2">Uncharacterized protein</fullName>
    </submittedName>
</protein>
<keyword evidence="1" id="KW-0812">Transmembrane</keyword>
<gene>
    <name evidence="2" type="ORF">EV657_103236</name>
</gene>
<reference evidence="2 3" key="1">
    <citation type="submission" date="2019-03" db="EMBL/GenBank/DDBJ databases">
        <title>Genomic Encyclopedia of Type Strains, Phase IV (KMG-IV): sequencing the most valuable type-strain genomes for metagenomic binning, comparative biology and taxonomic classification.</title>
        <authorList>
            <person name="Goeker M."/>
        </authorList>
    </citation>
    <scope>NUCLEOTIDE SEQUENCE [LARGE SCALE GENOMIC DNA]</scope>
    <source>
        <strain evidence="2 3">JA181</strain>
    </source>
</reference>
<organism evidence="2 3">
    <name type="scientific">Rhodovulum visakhapatnamense</name>
    <dbReference type="NCBI Taxonomy" id="364297"/>
    <lineage>
        <taxon>Bacteria</taxon>
        <taxon>Pseudomonadati</taxon>
        <taxon>Pseudomonadota</taxon>
        <taxon>Alphaproteobacteria</taxon>
        <taxon>Rhodobacterales</taxon>
        <taxon>Paracoccaceae</taxon>
        <taxon>Rhodovulum</taxon>
    </lineage>
</organism>
<comment type="caution">
    <text evidence="2">The sequence shown here is derived from an EMBL/GenBank/DDBJ whole genome shotgun (WGS) entry which is preliminary data.</text>
</comment>
<evidence type="ECO:0000256" key="1">
    <source>
        <dbReference type="SAM" id="Phobius"/>
    </source>
</evidence>
<sequence length="50" mass="5237">MTQATGLNGRGEGQGTLVLLFDLNWDRVIFPAGIALALIAGSYLASFSPL</sequence>
<dbReference type="RefSeq" id="WP_166673640.1">
    <property type="nucleotide sequence ID" value="NZ_SOEB01000003.1"/>
</dbReference>
<name>A0A4R8FZW5_9RHOB</name>
<feature type="transmembrane region" description="Helical" evidence="1">
    <location>
        <begin position="28"/>
        <end position="47"/>
    </location>
</feature>
<dbReference type="EMBL" id="SOEB01000003">
    <property type="protein sequence ID" value="TDX32663.1"/>
    <property type="molecule type" value="Genomic_DNA"/>
</dbReference>
<evidence type="ECO:0000313" key="3">
    <source>
        <dbReference type="Proteomes" id="UP000295484"/>
    </source>
</evidence>